<dbReference type="EMBL" id="PJQY01003059">
    <property type="protein sequence ID" value="PQM40563.1"/>
    <property type="molecule type" value="Genomic_DNA"/>
</dbReference>
<name>A0A314USS9_PRUYE</name>
<protein>
    <submittedName>
        <fullName evidence="2">Uncharacterized protein</fullName>
    </submittedName>
</protein>
<keyword evidence="3" id="KW-1185">Reference proteome</keyword>
<gene>
    <name evidence="2" type="ORF">Pyn_24529</name>
</gene>
<accession>A0A314USS9</accession>
<feature type="compositionally biased region" description="Basic and acidic residues" evidence="1">
    <location>
        <begin position="51"/>
        <end position="65"/>
    </location>
</feature>
<comment type="caution">
    <text evidence="2">The sequence shown here is derived from an EMBL/GenBank/DDBJ whole genome shotgun (WGS) entry which is preliminary data.</text>
</comment>
<dbReference type="Proteomes" id="UP000250321">
    <property type="component" value="Unassembled WGS sequence"/>
</dbReference>
<reference evidence="2 3" key="1">
    <citation type="submission" date="2018-02" db="EMBL/GenBank/DDBJ databases">
        <title>Draft genome of wild Prunus yedoensis var. nudiflora.</title>
        <authorList>
            <person name="Baek S."/>
            <person name="Kim J.-H."/>
            <person name="Choi K."/>
            <person name="Kim G.-B."/>
            <person name="Cho A."/>
            <person name="Jang H."/>
            <person name="Shin C.-H."/>
            <person name="Yu H.-J."/>
            <person name="Mun J.-H."/>
        </authorList>
    </citation>
    <scope>NUCLEOTIDE SEQUENCE [LARGE SCALE GENOMIC DNA]</scope>
    <source>
        <strain evidence="3">cv. Jeju island</strain>
        <tissue evidence="2">Leaf</tissue>
    </source>
</reference>
<evidence type="ECO:0000313" key="2">
    <source>
        <dbReference type="EMBL" id="PQM40563.1"/>
    </source>
</evidence>
<evidence type="ECO:0000313" key="3">
    <source>
        <dbReference type="Proteomes" id="UP000250321"/>
    </source>
</evidence>
<feature type="region of interest" description="Disordered" evidence="1">
    <location>
        <begin position="37"/>
        <end position="79"/>
    </location>
</feature>
<organism evidence="2 3">
    <name type="scientific">Prunus yedoensis var. nudiflora</name>
    <dbReference type="NCBI Taxonomy" id="2094558"/>
    <lineage>
        <taxon>Eukaryota</taxon>
        <taxon>Viridiplantae</taxon>
        <taxon>Streptophyta</taxon>
        <taxon>Embryophyta</taxon>
        <taxon>Tracheophyta</taxon>
        <taxon>Spermatophyta</taxon>
        <taxon>Magnoliopsida</taxon>
        <taxon>eudicotyledons</taxon>
        <taxon>Gunneridae</taxon>
        <taxon>Pentapetalae</taxon>
        <taxon>rosids</taxon>
        <taxon>fabids</taxon>
        <taxon>Rosales</taxon>
        <taxon>Rosaceae</taxon>
        <taxon>Amygdaloideae</taxon>
        <taxon>Amygdaleae</taxon>
        <taxon>Prunus</taxon>
    </lineage>
</organism>
<sequence>MEGRETQTKSEGGEALRSRAAIRLCKSRSSSFFAQIVAQSQPRHRNRQRRHFGEGDSEERDRRSENGGCEGATPEQEDQALRLLGASSSAGVALGPFHFLFHARLRKWSFVVTLSSVKSEQ</sequence>
<proteinExistence type="predicted"/>
<dbReference type="AlphaFoldDB" id="A0A314USS9"/>
<evidence type="ECO:0000256" key="1">
    <source>
        <dbReference type="SAM" id="MobiDB-lite"/>
    </source>
</evidence>